<sequence length="139" mass="15777">MKTPESPTWSVRSLLLPPAKDKASINVQEQQEVKITQHEFLNLLKMARLKLPNSSTIDNNLLNEKSNVELKNNETSDTQTALNKDISILCNFVRHVQGVDVSNIEPLRSFWTTEIESGLRNEDVENRDDFGKDEGIKKG</sequence>
<feature type="non-terminal residue" evidence="1">
    <location>
        <position position="139"/>
    </location>
</feature>
<comment type="caution">
    <text evidence="1">The sequence shown here is derived from an EMBL/GenBank/DDBJ whole genome shotgun (WGS) entry which is preliminary data.</text>
</comment>
<evidence type="ECO:0000313" key="2">
    <source>
        <dbReference type="Proteomes" id="UP000789405"/>
    </source>
</evidence>
<evidence type="ECO:0000313" key="1">
    <source>
        <dbReference type="EMBL" id="CAG8597385.1"/>
    </source>
</evidence>
<keyword evidence="2" id="KW-1185">Reference proteome</keyword>
<proteinExistence type="predicted"/>
<dbReference type="Proteomes" id="UP000789405">
    <property type="component" value="Unassembled WGS sequence"/>
</dbReference>
<accession>A0A9N9CEU4</accession>
<name>A0A9N9CEU4_9GLOM</name>
<dbReference type="OrthoDB" id="5522061at2759"/>
<gene>
    <name evidence="1" type="ORF">DERYTH_LOCUS7466</name>
</gene>
<dbReference type="AlphaFoldDB" id="A0A9N9CEU4"/>
<organism evidence="1 2">
    <name type="scientific">Dentiscutata erythropus</name>
    <dbReference type="NCBI Taxonomy" id="1348616"/>
    <lineage>
        <taxon>Eukaryota</taxon>
        <taxon>Fungi</taxon>
        <taxon>Fungi incertae sedis</taxon>
        <taxon>Mucoromycota</taxon>
        <taxon>Glomeromycotina</taxon>
        <taxon>Glomeromycetes</taxon>
        <taxon>Diversisporales</taxon>
        <taxon>Gigasporaceae</taxon>
        <taxon>Dentiscutata</taxon>
    </lineage>
</organism>
<reference evidence="1" key="1">
    <citation type="submission" date="2021-06" db="EMBL/GenBank/DDBJ databases">
        <authorList>
            <person name="Kallberg Y."/>
            <person name="Tangrot J."/>
            <person name="Rosling A."/>
        </authorList>
    </citation>
    <scope>NUCLEOTIDE SEQUENCE</scope>
    <source>
        <strain evidence="1">MA453B</strain>
    </source>
</reference>
<dbReference type="EMBL" id="CAJVPY010003645">
    <property type="protein sequence ID" value="CAG8597385.1"/>
    <property type="molecule type" value="Genomic_DNA"/>
</dbReference>
<protein>
    <submittedName>
        <fullName evidence="1">23591_t:CDS:1</fullName>
    </submittedName>
</protein>